<dbReference type="InterPro" id="IPR004000">
    <property type="entry name" value="Actin"/>
</dbReference>
<dbReference type="EMBL" id="MVBO01000125">
    <property type="protein sequence ID" value="OZJ02795.1"/>
    <property type="molecule type" value="Genomic_DNA"/>
</dbReference>
<dbReference type="Proteomes" id="UP000242875">
    <property type="component" value="Unassembled WGS sequence"/>
</dbReference>
<keyword evidence="3" id="KW-1185">Reference proteome</keyword>
<evidence type="ECO:0000313" key="2">
    <source>
        <dbReference type="EMBL" id="OZJ02795.1"/>
    </source>
</evidence>
<reference evidence="2 3" key="1">
    <citation type="journal article" date="2017" name="Mycologia">
        <title>Bifiguratus adelaidae, gen. et sp. nov., a new member of Mucoromycotina in endophytic and soil-dwelling habitats.</title>
        <authorList>
            <person name="Torres-Cruz T.J."/>
            <person name="Billingsley Tobias T.L."/>
            <person name="Almatruk M."/>
            <person name="Hesse C."/>
            <person name="Kuske C.R."/>
            <person name="Desiro A."/>
            <person name="Benucci G.M."/>
            <person name="Bonito G."/>
            <person name="Stajich J.E."/>
            <person name="Dunlap C."/>
            <person name="Arnold A.E."/>
            <person name="Porras-Alfaro A."/>
        </authorList>
    </citation>
    <scope>NUCLEOTIDE SEQUENCE [LARGE SCALE GENOMIC DNA]</scope>
    <source>
        <strain evidence="2 3">AZ0501</strain>
    </source>
</reference>
<dbReference type="OrthoDB" id="74201at2759"/>
<dbReference type="Gene3D" id="3.90.640.10">
    <property type="entry name" value="Actin, Chain A, domain 4"/>
    <property type="match status" value="1"/>
</dbReference>
<dbReference type="SMART" id="SM00268">
    <property type="entry name" value="ACTIN"/>
    <property type="match status" value="1"/>
</dbReference>
<dbReference type="PANTHER" id="PTHR11937">
    <property type="entry name" value="ACTIN"/>
    <property type="match status" value="1"/>
</dbReference>
<accession>A0A261XWP3</accession>
<dbReference type="Gene3D" id="3.30.420.40">
    <property type="match status" value="3"/>
</dbReference>
<proteinExistence type="inferred from homology"/>
<dbReference type="InterPro" id="IPR043129">
    <property type="entry name" value="ATPase_NBD"/>
</dbReference>
<sequence length="400" mass="44869">MSLVHRDENCIVIDSGSYLIKAGLGVHDTNKPPSVFLETKQFDSPVIGDEVKDWDKFETMYNHLLFKLLPIKKSRNESPVLISVPPTMSKTAREKLTQIFFESFNAPGLYVAEQPLLSLYGCGVVTGLVIDIGHEFTYVTPIVDSGVQYHLCETIPIAGRHFTQYLLSLLKTDTTLISQLAEAGLECDAELAQFIKEQPDLCDVSVGHHKRPNEDITSLADVVPVTEDSENKPVEELLPERAEIEYKGVKLSIGPYRHRVYDPLFEPELVSMNTPSLPELLTHIQRFCEPPEIRPKLWEAIVLTGGSACIAGLSARMEYALKPYLTISDSASETQVHDQMRYLKIPDYFSVLKETRAQSVRWATWLGGEIVAKLVFAANNYITKADYNEHGPSVVHTKSY</sequence>
<dbReference type="PRINTS" id="PR00190">
    <property type="entry name" value="ACTIN"/>
</dbReference>
<evidence type="ECO:0000256" key="1">
    <source>
        <dbReference type="RuleBase" id="RU000487"/>
    </source>
</evidence>
<dbReference type="CDD" id="cd10208">
    <property type="entry name" value="ASKHA_NBD_ScArp9-like"/>
    <property type="match status" value="1"/>
</dbReference>
<comment type="caution">
    <text evidence="2">The sequence shown here is derived from an EMBL/GenBank/DDBJ whole genome shotgun (WGS) entry which is preliminary data.</text>
</comment>
<comment type="similarity">
    <text evidence="1">Belongs to the actin family.</text>
</comment>
<dbReference type="SUPFAM" id="SSF53067">
    <property type="entry name" value="Actin-like ATPase domain"/>
    <property type="match status" value="2"/>
</dbReference>
<organism evidence="2 3">
    <name type="scientific">Bifiguratus adelaidae</name>
    <dbReference type="NCBI Taxonomy" id="1938954"/>
    <lineage>
        <taxon>Eukaryota</taxon>
        <taxon>Fungi</taxon>
        <taxon>Fungi incertae sedis</taxon>
        <taxon>Mucoromycota</taxon>
        <taxon>Mucoromycotina</taxon>
        <taxon>Endogonomycetes</taxon>
        <taxon>Endogonales</taxon>
        <taxon>Endogonales incertae sedis</taxon>
        <taxon>Bifiguratus</taxon>
    </lineage>
</organism>
<dbReference type="AlphaFoldDB" id="A0A261XWP3"/>
<evidence type="ECO:0000313" key="3">
    <source>
        <dbReference type="Proteomes" id="UP000242875"/>
    </source>
</evidence>
<dbReference type="Pfam" id="PF00022">
    <property type="entry name" value="Actin"/>
    <property type="match status" value="1"/>
</dbReference>
<name>A0A261XWP3_9FUNG</name>
<protein>
    <submittedName>
        <fullName evidence="2">Uncharacterized protein</fullName>
    </submittedName>
</protein>
<gene>
    <name evidence="2" type="ORF">BZG36_04424</name>
</gene>